<dbReference type="InterPro" id="IPR041118">
    <property type="entry name" value="Rx_N"/>
</dbReference>
<dbReference type="Pfam" id="PF23559">
    <property type="entry name" value="WHD_DRP"/>
    <property type="match status" value="1"/>
</dbReference>
<dbReference type="Gene3D" id="1.20.5.4130">
    <property type="match status" value="1"/>
</dbReference>
<dbReference type="InterPro" id="IPR058922">
    <property type="entry name" value="WHD_DRP"/>
</dbReference>
<dbReference type="EMBL" id="CM009293">
    <property type="protein sequence ID" value="RQO89567.1"/>
    <property type="molecule type" value="Genomic_DNA"/>
</dbReference>
<dbReference type="GO" id="GO:0043531">
    <property type="term" value="F:ADP binding"/>
    <property type="evidence" value="ECO:0007669"/>
    <property type="project" value="InterPro"/>
</dbReference>
<keyword evidence="3" id="KW-0547">Nucleotide-binding</keyword>
<dbReference type="InterPro" id="IPR002182">
    <property type="entry name" value="NB-ARC"/>
</dbReference>
<dbReference type="Gene3D" id="1.10.10.10">
    <property type="entry name" value="Winged helix-like DNA-binding domain superfamily/Winged helix DNA-binding domain"/>
    <property type="match status" value="1"/>
</dbReference>
<dbReference type="Gene3D" id="3.80.10.10">
    <property type="entry name" value="Ribonuclease Inhibitor"/>
    <property type="match status" value="4"/>
</dbReference>
<dbReference type="EMBL" id="CM009293">
    <property type="protein sequence ID" value="PNT42104.2"/>
    <property type="molecule type" value="Genomic_DNA"/>
</dbReference>
<reference evidence="12" key="2">
    <citation type="submission" date="2017-07" db="EMBL/GenBank/DDBJ databases">
        <title>WGS assembly of Populus trichocarpa.</title>
        <authorList>
            <person name="Tuskan G."/>
            <person name="Difazio S."/>
            <person name="Jansson S."/>
            <person name="Bohlmann J."/>
            <person name="Grigoriev I."/>
            <person name="Hellsten U."/>
            <person name="Putnam N."/>
            <person name="Ralph S."/>
            <person name="Rombauts S."/>
            <person name="Salamov A."/>
            <person name="Schein J."/>
            <person name="Sterck L."/>
            <person name="Aerts A."/>
            <person name="Bhalerao R."/>
            <person name="Bhalerao R."/>
            <person name="Blaudez D."/>
            <person name="Boerjan W."/>
            <person name="Brun A."/>
            <person name="Brunner A."/>
            <person name="Busov V."/>
            <person name="Campbell M."/>
            <person name="Carlson J."/>
            <person name="Chalot M."/>
            <person name="Chapman J."/>
            <person name="Chen G."/>
            <person name="Cooper D."/>
            <person name="Coutinho P."/>
            <person name="Couturier J."/>
            <person name="Covert S."/>
            <person name="Cronk Q."/>
            <person name="Cunningham R."/>
            <person name="Davis J."/>
            <person name="Degroeve S."/>
            <person name="Dejardin A."/>
            <person name="Depamphilis C."/>
            <person name="Detter J."/>
            <person name="Dirks B."/>
            <person name="Dubchak I."/>
            <person name="Duplessis S."/>
            <person name="Ehlting J."/>
            <person name="Ellis B."/>
            <person name="Gendler K."/>
            <person name="Goodstein D."/>
            <person name="Gribskov M."/>
            <person name="Grimwood J."/>
            <person name="Groover A."/>
            <person name="Gunter L."/>
            <person name="Hamberger B."/>
            <person name="Heinze B."/>
            <person name="Helariutta Y."/>
            <person name="Henrissat B."/>
            <person name="Holligan D."/>
            <person name="Holt R."/>
            <person name="Huang W."/>
            <person name="Islam-Faridi N."/>
            <person name="Jones S."/>
            <person name="Jones-Rhoades M."/>
            <person name="Jorgensen R."/>
            <person name="Joshi C."/>
            <person name="Kangasjarvi J."/>
            <person name="Karlsson J."/>
            <person name="Kelleher C."/>
            <person name="Kirkpatrick R."/>
            <person name="Kirst M."/>
            <person name="Kohler A."/>
            <person name="Kalluri U."/>
            <person name="Larimer F."/>
            <person name="Leebens-Mack J."/>
            <person name="Leple J."/>
            <person name="Locascio P."/>
            <person name="Lou Y."/>
            <person name="Lucas S."/>
            <person name="Martin F."/>
            <person name="Montanini B."/>
            <person name="Napoli C."/>
            <person name="Nelson D."/>
            <person name="Nelson C."/>
            <person name="Nieminen K."/>
            <person name="Nilsson O."/>
            <person name="Pereda V."/>
            <person name="Peter G."/>
            <person name="Philippe R."/>
            <person name="Pilate G."/>
            <person name="Poliakov A."/>
            <person name="Razumovskaya J."/>
            <person name="Richardson P."/>
            <person name="Rinaldi C."/>
            <person name="Ritland K."/>
            <person name="Rouze P."/>
            <person name="Ryaboy D."/>
            <person name="Schmutz J."/>
            <person name="Schrader J."/>
            <person name="Segerman B."/>
            <person name="Shin H."/>
            <person name="Siddiqui A."/>
            <person name="Sterky F."/>
            <person name="Terry A."/>
            <person name="Tsai C."/>
            <person name="Uberbacher E."/>
            <person name="Unneberg P."/>
            <person name="Vahala J."/>
            <person name="Wall K."/>
            <person name="Wessler S."/>
            <person name="Yang G."/>
            <person name="Yin T."/>
            <person name="Douglas C."/>
            <person name="Marra M."/>
            <person name="Sandberg G."/>
            <person name="Van De Peer Y."/>
            <person name="Rokhsar D."/>
        </authorList>
    </citation>
    <scope>NUCLEOTIDE SEQUENCE</scope>
    <source>
        <strain evidence="12">Nisqually-1</strain>
    </source>
</reference>
<evidence type="ECO:0000256" key="6">
    <source>
        <dbReference type="SAM" id="SignalP"/>
    </source>
</evidence>
<gene>
    <name evidence="12" type="ORF">POPTR_004G196100</name>
</gene>
<dbReference type="InterPro" id="IPR057135">
    <property type="entry name" value="At4g27190-like_LRR"/>
</dbReference>
<name>A0A2K2AX52_POPTR</name>
<dbReference type="InterPro" id="IPR042197">
    <property type="entry name" value="Apaf_helical"/>
</dbReference>
<evidence type="ECO:0000259" key="11">
    <source>
        <dbReference type="Pfam" id="PF25019"/>
    </source>
</evidence>
<protein>
    <recommendedName>
        <fullName evidence="14">Disease resistance RPP13-like protein 1</fullName>
    </recommendedName>
</protein>
<keyword evidence="6" id="KW-0732">Signal</keyword>
<dbReference type="GO" id="GO:0005524">
    <property type="term" value="F:ATP binding"/>
    <property type="evidence" value="ECO:0007669"/>
    <property type="project" value="UniProtKB-KW"/>
</dbReference>
<dbReference type="PANTHER" id="PTHR36766:SF51">
    <property type="entry name" value="DISEASE RESISTANCE RPP13-LIKE PROTEIN 1"/>
    <property type="match status" value="1"/>
</dbReference>
<evidence type="ECO:0000259" key="7">
    <source>
        <dbReference type="Pfam" id="PF00931"/>
    </source>
</evidence>
<keyword evidence="4" id="KW-0611">Plant defense</keyword>
<dbReference type="SUPFAM" id="SSF52058">
    <property type="entry name" value="L domain-like"/>
    <property type="match status" value="2"/>
</dbReference>
<evidence type="ECO:0000256" key="3">
    <source>
        <dbReference type="ARBA" id="ARBA00022741"/>
    </source>
</evidence>
<evidence type="ECO:0008006" key="14">
    <source>
        <dbReference type="Google" id="ProtNLM"/>
    </source>
</evidence>
<keyword evidence="13" id="KW-1185">Reference proteome</keyword>
<evidence type="ECO:0000259" key="8">
    <source>
        <dbReference type="Pfam" id="PF18052"/>
    </source>
</evidence>
<feature type="domain" description="Disease resistance N-terminal" evidence="8">
    <location>
        <begin position="8"/>
        <end position="100"/>
    </location>
</feature>
<dbReference type="PANTHER" id="PTHR36766">
    <property type="entry name" value="PLANT BROAD-SPECTRUM MILDEW RESISTANCE PROTEIN RPW8"/>
    <property type="match status" value="1"/>
</dbReference>
<dbReference type="SUPFAM" id="SSF52540">
    <property type="entry name" value="P-loop containing nucleoside triphosphate hydrolases"/>
    <property type="match status" value="1"/>
</dbReference>
<dbReference type="InterPro" id="IPR027417">
    <property type="entry name" value="P-loop_NTPase"/>
</dbReference>
<evidence type="ECO:0000313" key="12">
    <source>
        <dbReference type="EMBL" id="PNT42104.2"/>
    </source>
</evidence>
<reference evidence="12 13" key="1">
    <citation type="journal article" date="2006" name="Science">
        <title>The genome of black cottonwood, Populus trichocarpa (Torr. &amp; Gray).</title>
        <authorList>
            <person name="Tuskan G.A."/>
            <person name="Difazio S."/>
            <person name="Jansson S."/>
            <person name="Bohlmann J."/>
            <person name="Grigoriev I."/>
            <person name="Hellsten U."/>
            <person name="Putnam N."/>
            <person name="Ralph S."/>
            <person name="Rombauts S."/>
            <person name="Salamov A."/>
            <person name="Schein J."/>
            <person name="Sterck L."/>
            <person name="Aerts A."/>
            <person name="Bhalerao R.R."/>
            <person name="Bhalerao R.P."/>
            <person name="Blaudez D."/>
            <person name="Boerjan W."/>
            <person name="Brun A."/>
            <person name="Brunner A."/>
            <person name="Busov V."/>
            <person name="Campbell M."/>
            <person name="Carlson J."/>
            <person name="Chalot M."/>
            <person name="Chapman J."/>
            <person name="Chen G.L."/>
            <person name="Cooper D."/>
            <person name="Coutinho P.M."/>
            <person name="Couturier J."/>
            <person name="Covert S."/>
            <person name="Cronk Q."/>
            <person name="Cunningham R."/>
            <person name="Davis J."/>
            <person name="Degroeve S."/>
            <person name="Dejardin A."/>
            <person name="Depamphilis C."/>
            <person name="Detter J."/>
            <person name="Dirks B."/>
            <person name="Dubchak I."/>
            <person name="Duplessis S."/>
            <person name="Ehlting J."/>
            <person name="Ellis B."/>
            <person name="Gendler K."/>
            <person name="Goodstein D."/>
            <person name="Gribskov M."/>
            <person name="Grimwood J."/>
            <person name="Groover A."/>
            <person name="Gunter L."/>
            <person name="Hamberger B."/>
            <person name="Heinze B."/>
            <person name="Helariutta Y."/>
            <person name="Henrissat B."/>
            <person name="Holligan D."/>
            <person name="Holt R."/>
            <person name="Huang W."/>
            <person name="Islam-Faridi N."/>
            <person name="Jones S."/>
            <person name="Jones-Rhoades M."/>
            <person name="Jorgensen R."/>
            <person name="Joshi C."/>
            <person name="Kangasjarvi J."/>
            <person name="Karlsson J."/>
            <person name="Kelleher C."/>
            <person name="Kirkpatrick R."/>
            <person name="Kirst M."/>
            <person name="Kohler A."/>
            <person name="Kalluri U."/>
            <person name="Larimer F."/>
            <person name="Leebens-Mack J."/>
            <person name="Leple J.C."/>
            <person name="Locascio P."/>
            <person name="Lou Y."/>
            <person name="Lucas S."/>
            <person name="Martin F."/>
            <person name="Montanini B."/>
            <person name="Napoli C."/>
            <person name="Nelson D.R."/>
            <person name="Nelson C."/>
            <person name="Nieminen K."/>
            <person name="Nilsson O."/>
            <person name="Pereda V."/>
            <person name="Peter G."/>
            <person name="Philippe R."/>
            <person name="Pilate G."/>
            <person name="Poliakov A."/>
            <person name="Razumovskaya J."/>
            <person name="Richardson P."/>
            <person name="Rinaldi C."/>
            <person name="Ritland K."/>
            <person name="Rouze P."/>
            <person name="Ryaboy D."/>
            <person name="Schmutz J."/>
            <person name="Schrader J."/>
            <person name="Segerman B."/>
            <person name="Shin H."/>
            <person name="Siddiqui A."/>
            <person name="Sterky F."/>
            <person name="Terry A."/>
            <person name="Tsai C.J."/>
            <person name="Uberbacher E."/>
            <person name="Unneberg P."/>
            <person name="Vahala J."/>
            <person name="Wall K."/>
            <person name="Wessler S."/>
            <person name="Yang G."/>
            <person name="Yin T."/>
            <person name="Douglas C."/>
            <person name="Marra M."/>
            <person name="Sandberg G."/>
            <person name="Van de Peer Y."/>
            <person name="Rokhsar D."/>
        </authorList>
    </citation>
    <scope>NUCLEOTIDE SEQUENCE [LARGE SCALE GENOMIC DNA]</scope>
    <source>
        <strain evidence="13">cv. Nisqually</strain>
        <strain evidence="12">Nisqually-1</strain>
    </source>
</reference>
<dbReference type="InterPro" id="IPR032675">
    <property type="entry name" value="LRR_dom_sf"/>
</dbReference>
<evidence type="ECO:0000259" key="10">
    <source>
        <dbReference type="Pfam" id="PF23559"/>
    </source>
</evidence>
<dbReference type="FunFam" id="3.40.50.300:FF:001091">
    <property type="entry name" value="Probable disease resistance protein At1g61300"/>
    <property type="match status" value="1"/>
</dbReference>
<evidence type="ECO:0000256" key="5">
    <source>
        <dbReference type="ARBA" id="ARBA00022840"/>
    </source>
</evidence>
<keyword evidence="5" id="KW-0067">ATP-binding</keyword>
<feature type="domain" description="R13L1/DRL21-like LRR repeat region" evidence="11">
    <location>
        <begin position="704"/>
        <end position="830"/>
    </location>
</feature>
<accession>A0A2K2AX52</accession>
<evidence type="ECO:0000313" key="13">
    <source>
        <dbReference type="Proteomes" id="UP000006729"/>
    </source>
</evidence>
<dbReference type="Pfam" id="PF18052">
    <property type="entry name" value="Rx_N"/>
    <property type="match status" value="1"/>
</dbReference>
<keyword evidence="2" id="KW-0677">Repeat</keyword>
<dbReference type="InterPro" id="IPR056789">
    <property type="entry name" value="LRR_R13L1-DRL21"/>
</dbReference>
<evidence type="ECO:0000256" key="4">
    <source>
        <dbReference type="ARBA" id="ARBA00022821"/>
    </source>
</evidence>
<dbReference type="Pfam" id="PF00931">
    <property type="entry name" value="NB-ARC"/>
    <property type="match status" value="1"/>
</dbReference>
<evidence type="ECO:0000256" key="2">
    <source>
        <dbReference type="ARBA" id="ARBA00022737"/>
    </source>
</evidence>
<dbReference type="Pfam" id="PF25019">
    <property type="entry name" value="LRR_R13L1-DRL21"/>
    <property type="match status" value="1"/>
</dbReference>
<dbReference type="Gene3D" id="1.10.8.430">
    <property type="entry name" value="Helical domain of apoptotic protease-activating factors"/>
    <property type="match status" value="1"/>
</dbReference>
<dbReference type="SUPFAM" id="SSF52047">
    <property type="entry name" value="RNI-like"/>
    <property type="match status" value="1"/>
</dbReference>
<organism evidence="12 13">
    <name type="scientific">Populus trichocarpa</name>
    <name type="common">Western balsam poplar</name>
    <name type="synonym">Populus balsamifera subsp. trichocarpa</name>
    <dbReference type="NCBI Taxonomy" id="3694"/>
    <lineage>
        <taxon>Eukaryota</taxon>
        <taxon>Viridiplantae</taxon>
        <taxon>Streptophyta</taxon>
        <taxon>Embryophyta</taxon>
        <taxon>Tracheophyta</taxon>
        <taxon>Spermatophyta</taxon>
        <taxon>Magnoliopsida</taxon>
        <taxon>eudicotyledons</taxon>
        <taxon>Gunneridae</taxon>
        <taxon>Pentapetalae</taxon>
        <taxon>rosids</taxon>
        <taxon>fabids</taxon>
        <taxon>Malpighiales</taxon>
        <taxon>Salicaceae</taxon>
        <taxon>Saliceae</taxon>
        <taxon>Populus</taxon>
    </lineage>
</organism>
<dbReference type="Proteomes" id="UP000006729">
    <property type="component" value="Chromosome 4"/>
</dbReference>
<feature type="chain" id="PRO_5036319144" description="Disease resistance RPP13-like protein 1" evidence="6">
    <location>
        <begin position="23"/>
        <end position="1473"/>
    </location>
</feature>
<feature type="domain" description="NB-ARC" evidence="7">
    <location>
        <begin position="187"/>
        <end position="360"/>
    </location>
</feature>
<keyword evidence="1" id="KW-0433">Leucine-rich repeat</keyword>
<dbReference type="Gene3D" id="3.40.50.300">
    <property type="entry name" value="P-loop containing nucleotide triphosphate hydrolases"/>
    <property type="match status" value="1"/>
</dbReference>
<sequence>MAIGEIFLAAFLGMLFTRLTSPEFLKFARREGIWKKADKWRGMLLKVQEVLDDAEEKQLTEKAVKIWLDDLRDLAYDVEDLLDEFATESLRRELMAAEEASTSKVRRIVSTTLSFTKISASAIKFNPKMRSKMKEVSSRLDGMAKQRIELGLEKMSGGRRTSTDVWQKPPSASVPNEPVIYGRDGDKKKVIDLLLTEEANHGDTNFHVVPIVGMGGIGKTTLAQHVFQDELVKEWFSTKAWACVSDDFDVMRISKAILESVTPHPCDFKEYNQVQVKLREALAGKKFLLVLDDVWNKNYGLWVALKTPFAAGAPGSKIILTTRDADVALMVGPTEYHCLKPLSDQDCWSVFVKHAFENRDLGAQTNLQSVCERIVTKCKGLPLAARTLGGLLRTKQREDEWEDILNSKIWDLSDSQSDILPVLRLSYYHLPSHLKRCFTYSALIPKDFEFEEKDLVLLWMAEGLVPQQVQNKQMEDMGAEYFRDLVSRSIFQVANCDESRFVMHDLVSDLAQWAAGDTCFQLGNDLNAIKQFKVSKRARHSSYIRGWDGIRKFEVFHTTKRLRTFLPLPSLLGHNTGYLTSHVPFDLLPELEFLRVLSLSGYCIDTLPNSIGDLKHLRFLNLSFSAIRNLPQSVCSLYNLQTLLLKGCCLLEGLPSKLGSLINLRHLDITSASSIKAMPMGIEKLTNLQTLSDFVLGKDKGSRLSSLVNLKSLRGTLCITGLENVIDAREAMEANIKDINNLEVLLLEWSPRTDNSRNEKVDKDVLDDLRPHGKVKELTINCYAGLTFPTWVGNPSFSSIFLLRLENCTKCTSLPPLGLLPSLKNLSIVSLTAVKKVGPEFYGQGCSKPFPVLETLLFKNMQEWEEWIPCGLGSDEFPLLNKLSVKSCPNLCKKLPPSVPSLEKLVIKKCEKLVVLIHSLPKLCKMVINGCKEVVYEGGVYLRSLNSMTISNISKLTYLAEGFIQPLAEVQELEIANCMELASLYENGVALAKQLTSLLKLEVRNCPQVVSLMEGEVPVYMQQQLANCKLESLTFSTCESLKKLPQWVHSLVSLKELKIQYCPRLLSFPEAGLPSTLRIIEIVGCNALTPLPAAVTYNMMCLEQLRIENCESLISFGRIQLPPTLKKLEIRYCENLLCLLDDGEGSSSKKSDENTSCSGNNSSLLEYLYVGICNSLTSIGELPSALKYLQVCSCSKLKSLSSRDKLPAGLKHLAIDSCENLESMPDRFQDNMSLENLKIWFCFNLRSLPEGLHKLCHLREISIWYCPALVSFAAEGLPINLRRLFIIKCDGLKAIPDHMHNLMSLEELSIYYCPDIVSFPEEGFPTSLTYLATVDLKICELLFNWGMHKLSALRTLIIQGGFSHISFPSVDMGVRLPSALNRLSIEDFPNLEYLSYSGFQNLSSLERLSISDCPKLTSFPGKGLPSSLLELRIRACPLLVQQIKGRVKEWLKIRHIPYINIDGKVVSDPATQL</sequence>
<dbReference type="GO" id="GO:0098542">
    <property type="term" value="P:defense response to other organism"/>
    <property type="evidence" value="ECO:0000318"/>
    <property type="project" value="GO_Central"/>
</dbReference>
<feature type="domain" description="Disease resistance protein winged helix" evidence="10">
    <location>
        <begin position="444"/>
        <end position="511"/>
    </location>
</feature>
<evidence type="ECO:0000256" key="1">
    <source>
        <dbReference type="ARBA" id="ARBA00022614"/>
    </source>
</evidence>
<evidence type="ECO:0000259" key="9">
    <source>
        <dbReference type="Pfam" id="PF23247"/>
    </source>
</evidence>
<dbReference type="PRINTS" id="PR00364">
    <property type="entry name" value="DISEASERSIST"/>
</dbReference>
<feature type="signal peptide" evidence="6">
    <location>
        <begin position="1"/>
        <end position="22"/>
    </location>
</feature>
<dbReference type="InterPro" id="IPR036388">
    <property type="entry name" value="WH-like_DNA-bd_sf"/>
</dbReference>
<dbReference type="Pfam" id="PF23247">
    <property type="entry name" value="LRR_RPS2"/>
    <property type="match status" value="1"/>
</dbReference>
<dbReference type="InParanoid" id="A0A2K2AX52"/>
<feature type="domain" description="Disease resistance protein At4g27190-like leucine-rich repeats" evidence="9">
    <location>
        <begin position="874"/>
        <end position="1006"/>
    </location>
</feature>
<proteinExistence type="predicted"/>